<dbReference type="Gene3D" id="2.50.20.10">
    <property type="entry name" value="Lipoprotein localisation LolA/LolB/LppX"/>
    <property type="match status" value="1"/>
</dbReference>
<dbReference type="AlphaFoldDB" id="A0A399SXZ1"/>
<gene>
    <name evidence="2" type="ORF">D1614_10100</name>
</gene>
<sequence>MKRTFILTALMLFAFIGSHAQSLDDVLKKHYAATGQEKLAAVKTFYVKAKISMMGMDMPMTIQMKKPDKFRIEMEAMGQKIIQAYDGETGWMQNPMAGAGTTDLAGPELKQAMSQADLEGELYNYEKKGHSAELLGKVNADGKEAYKIKLTNADGTVKDYFIDAGTYLINKIKVTIESMGQTVDVETKVSEYKDINGIKMGSKMEISTPMGNQSMVMEEIKLDESMDDSIFARPGE</sequence>
<name>A0A399SXZ1_9BACT</name>
<evidence type="ECO:0000313" key="3">
    <source>
        <dbReference type="Proteomes" id="UP000265926"/>
    </source>
</evidence>
<dbReference type="RefSeq" id="WP_119437786.1">
    <property type="nucleotide sequence ID" value="NZ_QWGR01000004.1"/>
</dbReference>
<protein>
    <recommendedName>
        <fullName evidence="4">Outer membrane lipoprotein-sorting protein</fullName>
    </recommendedName>
</protein>
<evidence type="ECO:0000313" key="2">
    <source>
        <dbReference type="EMBL" id="RIJ48866.1"/>
    </source>
</evidence>
<dbReference type="OrthoDB" id="128937at2"/>
<proteinExistence type="predicted"/>
<feature type="chain" id="PRO_5017305545" description="Outer membrane lipoprotein-sorting protein" evidence="1">
    <location>
        <begin position="21"/>
        <end position="236"/>
    </location>
</feature>
<comment type="caution">
    <text evidence="2">The sequence shown here is derived from an EMBL/GenBank/DDBJ whole genome shotgun (WGS) entry which is preliminary data.</text>
</comment>
<evidence type="ECO:0000256" key="1">
    <source>
        <dbReference type="SAM" id="SignalP"/>
    </source>
</evidence>
<dbReference type="EMBL" id="QWGR01000004">
    <property type="protein sequence ID" value="RIJ48866.1"/>
    <property type="molecule type" value="Genomic_DNA"/>
</dbReference>
<keyword evidence="1" id="KW-0732">Signal</keyword>
<dbReference type="Proteomes" id="UP000265926">
    <property type="component" value="Unassembled WGS sequence"/>
</dbReference>
<reference evidence="2 3" key="1">
    <citation type="submission" date="2018-08" db="EMBL/GenBank/DDBJ databases">
        <title>Pallidiluteibacterium maritimus gen. nov., sp. nov., isolated from coastal sediment.</title>
        <authorList>
            <person name="Zhou L.Y."/>
        </authorList>
    </citation>
    <scope>NUCLEOTIDE SEQUENCE [LARGE SCALE GENOMIC DNA]</scope>
    <source>
        <strain evidence="2 3">XSD2</strain>
    </source>
</reference>
<evidence type="ECO:0008006" key="4">
    <source>
        <dbReference type="Google" id="ProtNLM"/>
    </source>
</evidence>
<organism evidence="2 3">
    <name type="scientific">Maribellus luteus</name>
    <dbReference type="NCBI Taxonomy" id="2305463"/>
    <lineage>
        <taxon>Bacteria</taxon>
        <taxon>Pseudomonadati</taxon>
        <taxon>Bacteroidota</taxon>
        <taxon>Bacteroidia</taxon>
        <taxon>Marinilabiliales</taxon>
        <taxon>Prolixibacteraceae</taxon>
        <taxon>Maribellus</taxon>
    </lineage>
</organism>
<accession>A0A399SXZ1</accession>
<keyword evidence="3" id="KW-1185">Reference proteome</keyword>
<feature type="signal peptide" evidence="1">
    <location>
        <begin position="1"/>
        <end position="20"/>
    </location>
</feature>